<dbReference type="Gene3D" id="3.10.180.10">
    <property type="entry name" value="2,3-Dihydroxybiphenyl 1,2-Dioxygenase, domain 1"/>
    <property type="match status" value="1"/>
</dbReference>
<dbReference type="InterPro" id="IPR029068">
    <property type="entry name" value="Glyas_Bleomycin-R_OHBP_Dase"/>
</dbReference>
<evidence type="ECO:0000313" key="3">
    <source>
        <dbReference type="Proteomes" id="UP000612899"/>
    </source>
</evidence>
<sequence length="136" mass="13760">MVNAASPAALDPLTCEGVWNVTAPFMWFDLASADPGKTAGFYGDLFGWSIADAGVGGYRSFIGGAQPWAGITASDDAGQWLPYVVVDDLDQAAKQAVALGATVLAGPTEGPAGTSVRIADPGGAQLALFKPFSAAP</sequence>
<reference evidence="2" key="1">
    <citation type="submission" date="2021-01" db="EMBL/GenBank/DDBJ databases">
        <title>Whole genome shotgun sequence of Rhizocola hellebori NBRC 109834.</title>
        <authorList>
            <person name="Komaki H."/>
            <person name="Tamura T."/>
        </authorList>
    </citation>
    <scope>NUCLEOTIDE SEQUENCE</scope>
    <source>
        <strain evidence="2">NBRC 109834</strain>
    </source>
</reference>
<dbReference type="PROSITE" id="PS51819">
    <property type="entry name" value="VOC"/>
    <property type="match status" value="1"/>
</dbReference>
<protein>
    <submittedName>
        <fullName evidence="2">Glyoxalase</fullName>
    </submittedName>
</protein>
<dbReference type="AlphaFoldDB" id="A0A8J3VGV3"/>
<dbReference type="RefSeq" id="WP_203909118.1">
    <property type="nucleotide sequence ID" value="NZ_BONY01000017.1"/>
</dbReference>
<proteinExistence type="predicted"/>
<evidence type="ECO:0000313" key="2">
    <source>
        <dbReference type="EMBL" id="GIH05263.1"/>
    </source>
</evidence>
<dbReference type="SUPFAM" id="SSF54593">
    <property type="entry name" value="Glyoxalase/Bleomycin resistance protein/Dihydroxybiphenyl dioxygenase"/>
    <property type="match status" value="1"/>
</dbReference>
<dbReference type="InterPro" id="IPR041581">
    <property type="entry name" value="Glyoxalase_6"/>
</dbReference>
<accession>A0A8J3VGV3</accession>
<gene>
    <name evidence="2" type="ORF">Rhe02_33300</name>
</gene>
<evidence type="ECO:0000259" key="1">
    <source>
        <dbReference type="PROSITE" id="PS51819"/>
    </source>
</evidence>
<name>A0A8J3VGV3_9ACTN</name>
<comment type="caution">
    <text evidence="2">The sequence shown here is derived from an EMBL/GenBank/DDBJ whole genome shotgun (WGS) entry which is preliminary data.</text>
</comment>
<dbReference type="InterPro" id="IPR037523">
    <property type="entry name" value="VOC_core"/>
</dbReference>
<dbReference type="InterPro" id="IPR052164">
    <property type="entry name" value="Anthracycline_SecMetBiosynth"/>
</dbReference>
<dbReference type="Proteomes" id="UP000612899">
    <property type="component" value="Unassembled WGS sequence"/>
</dbReference>
<dbReference type="EMBL" id="BONY01000017">
    <property type="protein sequence ID" value="GIH05263.1"/>
    <property type="molecule type" value="Genomic_DNA"/>
</dbReference>
<organism evidence="2 3">
    <name type="scientific">Rhizocola hellebori</name>
    <dbReference type="NCBI Taxonomy" id="1392758"/>
    <lineage>
        <taxon>Bacteria</taxon>
        <taxon>Bacillati</taxon>
        <taxon>Actinomycetota</taxon>
        <taxon>Actinomycetes</taxon>
        <taxon>Micromonosporales</taxon>
        <taxon>Micromonosporaceae</taxon>
        <taxon>Rhizocola</taxon>
    </lineage>
</organism>
<dbReference type="Pfam" id="PF18029">
    <property type="entry name" value="Glyoxalase_6"/>
    <property type="match status" value="1"/>
</dbReference>
<dbReference type="PANTHER" id="PTHR33993">
    <property type="entry name" value="GLYOXALASE-RELATED"/>
    <property type="match status" value="1"/>
</dbReference>
<keyword evidence="3" id="KW-1185">Reference proteome</keyword>
<dbReference type="PANTHER" id="PTHR33993:SF14">
    <property type="entry name" value="GB|AAF24581.1"/>
    <property type="match status" value="1"/>
</dbReference>
<feature type="domain" description="VOC" evidence="1">
    <location>
        <begin position="24"/>
        <end position="131"/>
    </location>
</feature>